<evidence type="ECO:0000313" key="3">
    <source>
        <dbReference type="Proteomes" id="UP000076128"/>
    </source>
</evidence>
<name>A0A159Z217_9RHOB</name>
<keyword evidence="2" id="KW-0969">Cilium</keyword>
<keyword evidence="3" id="KW-1185">Reference proteome</keyword>
<dbReference type="EMBL" id="CP012661">
    <property type="protein sequence ID" value="AMY68030.1"/>
    <property type="molecule type" value="Genomic_DNA"/>
</dbReference>
<protein>
    <submittedName>
        <fullName evidence="2">Flagellar biosynthesis/type III secretory pathway protein FliH</fullName>
    </submittedName>
</protein>
<evidence type="ECO:0000313" key="2">
    <source>
        <dbReference type="EMBL" id="AMY68030.1"/>
    </source>
</evidence>
<gene>
    <name evidence="2" type="ORF">AKL17_0771</name>
</gene>
<organism evidence="2 3">
    <name type="scientific">Frigidibacter mobilis</name>
    <dbReference type="NCBI Taxonomy" id="1335048"/>
    <lineage>
        <taxon>Bacteria</taxon>
        <taxon>Pseudomonadati</taxon>
        <taxon>Pseudomonadota</taxon>
        <taxon>Alphaproteobacteria</taxon>
        <taxon>Rhodobacterales</taxon>
        <taxon>Paracoccaceae</taxon>
        <taxon>Frigidibacter</taxon>
    </lineage>
</organism>
<dbReference type="Proteomes" id="UP000076128">
    <property type="component" value="Chromosome"/>
</dbReference>
<evidence type="ECO:0000256" key="1">
    <source>
        <dbReference type="SAM" id="MobiDB-lite"/>
    </source>
</evidence>
<dbReference type="KEGG" id="daa:AKL17_0771"/>
<dbReference type="RefSeq" id="WP_066809827.1">
    <property type="nucleotide sequence ID" value="NZ_CP012661.1"/>
</dbReference>
<dbReference type="STRING" id="1335048.AKL17_0771"/>
<dbReference type="AlphaFoldDB" id="A0A159Z217"/>
<reference evidence="2 3" key="1">
    <citation type="submission" date="2015-09" db="EMBL/GenBank/DDBJ databases">
        <title>Complete genome sequence of Defluviimonas alba cai42t isolated from an oilfield in Xinjiang.</title>
        <authorList>
            <person name="Geng S."/>
            <person name="Pan X."/>
            <person name="Wu X."/>
        </authorList>
    </citation>
    <scope>NUCLEOTIDE SEQUENCE [LARGE SCALE GENOMIC DNA]</scope>
    <source>
        <strain evidence="3">cai42</strain>
    </source>
</reference>
<dbReference type="OrthoDB" id="7870971at2"/>
<feature type="region of interest" description="Disordered" evidence="1">
    <location>
        <begin position="1"/>
        <end position="24"/>
    </location>
</feature>
<keyword evidence="2" id="KW-0966">Cell projection</keyword>
<accession>A0A159Z217</accession>
<sequence>MMARRLHLEEFESGDKPQEPEPGQLAAEAEAGLAAFDQGYAAGWDDAIAAQDAEITKLRSELGSNLQALSFTYHEARVHVLAALEPLLRDMTGKVLPAIARQTLGAVVLEALRPMAGTLASAPVEVLLNPASRATVEALLTSGGAPPFRITEEPSLGEGQVYLRLGRTERQVDLDGVVRAIEAAITSFFQTGAEETADG</sequence>
<proteinExistence type="predicted"/>
<keyword evidence="2" id="KW-0282">Flagellum</keyword>
<feature type="compositionally biased region" description="Basic and acidic residues" evidence="1">
    <location>
        <begin position="1"/>
        <end position="19"/>
    </location>
</feature>